<comment type="caution">
    <text evidence="12">The sequence shown here is derived from an EMBL/GenBank/DDBJ whole genome shotgun (WGS) entry which is preliminary data.</text>
</comment>
<reference evidence="12" key="1">
    <citation type="submission" date="2022-12" db="EMBL/GenBank/DDBJ databases">
        <title>Genome assemblies of Blomia tropicalis.</title>
        <authorList>
            <person name="Cui Y."/>
        </authorList>
    </citation>
    <scope>NUCLEOTIDE SEQUENCE</scope>
    <source>
        <tissue evidence="12">Adult mites</tissue>
    </source>
</reference>
<keyword evidence="6" id="KW-1015">Disulfide bond</keyword>
<evidence type="ECO:0000256" key="7">
    <source>
        <dbReference type="ARBA" id="ARBA00023180"/>
    </source>
</evidence>
<evidence type="ECO:0000256" key="4">
    <source>
        <dbReference type="ARBA" id="ARBA00022989"/>
    </source>
</evidence>
<proteinExistence type="inferred from homology"/>
<keyword evidence="4" id="KW-1133">Transmembrane helix</keyword>
<evidence type="ECO:0000259" key="11">
    <source>
        <dbReference type="PROSITE" id="PS50221"/>
    </source>
</evidence>
<feature type="domain" description="GAIN-B" evidence="11">
    <location>
        <begin position="608"/>
        <end position="770"/>
    </location>
</feature>
<dbReference type="InterPro" id="IPR011600">
    <property type="entry name" value="Pept_C14_caspase"/>
</dbReference>
<feature type="domain" description="Caspase family p10" evidence="9">
    <location>
        <begin position="2012"/>
        <end position="2048"/>
    </location>
</feature>
<organism evidence="12 13">
    <name type="scientific">Blomia tropicalis</name>
    <name type="common">Mite</name>
    <dbReference type="NCBI Taxonomy" id="40697"/>
    <lineage>
        <taxon>Eukaryota</taxon>
        <taxon>Metazoa</taxon>
        <taxon>Ecdysozoa</taxon>
        <taxon>Arthropoda</taxon>
        <taxon>Chelicerata</taxon>
        <taxon>Arachnida</taxon>
        <taxon>Acari</taxon>
        <taxon>Acariformes</taxon>
        <taxon>Sarcoptiformes</taxon>
        <taxon>Astigmata</taxon>
        <taxon>Glycyphagoidea</taxon>
        <taxon>Echimyopodidae</taxon>
        <taxon>Blomia</taxon>
    </lineage>
</organism>
<evidence type="ECO:0000256" key="8">
    <source>
        <dbReference type="RuleBase" id="RU003971"/>
    </source>
</evidence>
<keyword evidence="5" id="KW-0472">Membrane</keyword>
<evidence type="ECO:0000256" key="3">
    <source>
        <dbReference type="ARBA" id="ARBA00022692"/>
    </source>
</evidence>
<dbReference type="GO" id="GO:0006508">
    <property type="term" value="P:proteolysis"/>
    <property type="evidence" value="ECO:0007669"/>
    <property type="project" value="InterPro"/>
</dbReference>
<dbReference type="Pfam" id="PF00656">
    <property type="entry name" value="Peptidase_C14"/>
    <property type="match status" value="2"/>
</dbReference>
<dbReference type="PROSITE" id="PS50221">
    <property type="entry name" value="GAIN_B"/>
    <property type="match status" value="2"/>
</dbReference>
<dbReference type="InterPro" id="IPR046338">
    <property type="entry name" value="GAIN_dom_sf"/>
</dbReference>
<evidence type="ECO:0000259" key="9">
    <source>
        <dbReference type="PROSITE" id="PS50207"/>
    </source>
</evidence>
<dbReference type="Pfam" id="PF01825">
    <property type="entry name" value="GPS"/>
    <property type="match status" value="2"/>
</dbReference>
<dbReference type="InterPro" id="IPR001309">
    <property type="entry name" value="Pept_C14_p20"/>
</dbReference>
<sequence length="2093" mass="245207">MTRDVAEKKSIEKNDQFIIDEHEGSNDNLSEFNDESIISLCRGYISRFIPIQRLTNDRCPVNLPDLTTLTRDYIEPNIYKETLEKIRTELNGAKLFVTLSTSPSYDSNNDQFVDIINVICGTLNKENEKTKTYLINCRPKSKQMSLNDSETFYYKLFIDSMNLLFPENNLENEQIRLLITENKHSMINVYNRLKSDKYRQMIHVICMDCILLEMEHQIMNPSDDLKECCSEYQTLYRELLLGFHRHTRVHGEHFYIGCELESKQYDPFKNLMEWVDFIYSNYDKIKSYFLCDCEEIEFDRRFRDLRQLFIDPKWKKRLSTLKVKYSPLGTARRMLQSQDRFSFEQSKAIFDEFQTKLSKWPDEAEKKLHDKLQKYLQSNVGYQTLCQEVNEQEFFHNAPIVALTRKQCFPRLDQMLKIYHETSFPTDMLHIYSVIYGYIEVNNHDESLYSDLEYRQVFFDLNEIVENSPHFNLLNNQTTLNESEQKVLPTYPSIFDSNVVKDKMEKLKNLLISVSNNSRPTMDQWFTFLYSTSDVLIKVNELHNQINMERAVIMCKHVVLIFDYLLNQTSIWSNLDTLNRANASNTIFKAMNSVSALINLKLLEERQYALTFGKQNIMFSAALFDPQNNWQSSIRFYQLNRINFVEIPYEAIRNTSPSAIGAAVVIYSSLYNFLSFDDKMIHSDIISIIVGNETENVPLIPPYKSKYESTGLEEDPKFVEDPICVHWTSDMKWSRDGCKYKKSESTSWKAVCECNLLSPYALMYGNDENDDENNVDTNDGVINDIEDILQNITQSSNITTEEWYYSLFRSTELISNITQDGVIDTVNRTTAVELTNRTLELFDMLINQTDIWNSLNISGRTNSSTRLLQSVENLAVLMNVGQNESITTIEYDNIILQSRLFSIENDSKTNEMNFEFKDINLKLPIQALNYSNIKRSEKLVGKVRGFENSVISETPSDNMIASTASVLKNLTSYITFGQMIPNSPIISLTIRRSREKIELIKPYLFKFETKNMNPLQFGDVAQCSFWDMDEETWSNVGCHHNRMESNRTWTVCECNHLTDFAALADISGQERPSLVKTFLTYICSAISCLFLLASLFVGFRYNKRHYLLNDDQFKVKSNRYLLIVNLSFCKSKDQLALTIQKEGYECFLYDQLTRKDTEKFINKESKIINDQSNDIKYKCFILAIFINNFKRVNGSFNCKDGKTIFISDFIHKFYDQSKKGDLSDSNRRIPTFFFVNCQADNDQQPIKPYYHIIKKCHFFICFNEYSNNWLIEALSLLYKSCQTSSNCFSIGFLEQTICSQMSTKNYLNTTLSKFSENNTKDVDMHSSDISSIDFRKLILKFSFNSFEDRSENFQPLNSEIDIIYNQHNCTGSLGRCLIINYLDTVGNYFPQSRFIANRDANMLEMTMESLGFDVDTFNCLKVERTIQSLFFESKLNQSCGMFVLFILARFESPFLHELNLEMEAIRLNKLNEEYLLCRYDKPLFVPYIFDMLRNEKCATLAGKPKLIFLIHYERLELDGSESSDYGYVLHDTINLNEPCFNLPEDFLVFMTTRFATEPIGQFSIVIQQLRQLLLQYSHRYDILTILHQLNYGLHLNSSQYYCDNYRNWYLKSTLTKLVFFRSLENLEFCNPDIEDNEKLLTKENNYLRWFILVNYNIQQQEDTDYKSLTEPYHDLNFDIDIVDNQLDWIEVETCIDKVSQIVTNGNGLNEIGIPRSAIVLYINIGKENLESNWFDESPLNAYELLTFFVQDVYTKPVYNRVPCFIHIEDLNLNPFSFQQFVVSNLFIEFNSNFMSTELVDQINQEKYLEMENLIFAHEDEDDTYDQQFSKAILGLSVKEPKFLKTLSSYPIQNNGICLIICYDYDNTNQSSTENYNRDSKILNFVFESMGFSVASHSNLTKNETIEVIISHVTENFSDDESTFVLVVLAKHKNDYFQCKDDHIIFRELIDIVDNHPKLKEKPKICIFEDPTTKILSDDFEMISPFNFENLVQLPSNFLWIQSAHYIEPYDLYMGNKSSTMGSWFLQSLAACLQEYYFKYDLCSIIRIVLNQCSKPNFFKTHWYEHGNFPLLKVQSTMKHLLQYKEFSGSTQQQ</sequence>
<dbReference type="InterPro" id="IPR015917">
    <property type="entry name" value="Pept_C14A"/>
</dbReference>
<dbReference type="PANTHER" id="PTHR45813:SF8">
    <property type="entry name" value="IG-LIKE DOMAIN-CONTAINING PROTEIN"/>
    <property type="match status" value="1"/>
</dbReference>
<dbReference type="GO" id="GO:0016020">
    <property type="term" value="C:membrane"/>
    <property type="evidence" value="ECO:0007669"/>
    <property type="project" value="UniProtKB-SubCell"/>
</dbReference>
<name>A0A9Q0M8A0_BLOTA</name>
<dbReference type="PROSITE" id="PS50208">
    <property type="entry name" value="CASPASE_P20"/>
    <property type="match status" value="2"/>
</dbReference>
<dbReference type="SUPFAM" id="SSF52129">
    <property type="entry name" value="Caspase-like"/>
    <property type="match status" value="2"/>
</dbReference>
<dbReference type="Gene3D" id="3.40.50.1460">
    <property type="match status" value="2"/>
</dbReference>
<dbReference type="InterPro" id="IPR000203">
    <property type="entry name" value="GPS"/>
</dbReference>
<dbReference type="PROSITE" id="PS50207">
    <property type="entry name" value="CASPASE_P10"/>
    <property type="match status" value="1"/>
</dbReference>
<dbReference type="Gene3D" id="2.60.220.50">
    <property type="match status" value="2"/>
</dbReference>
<dbReference type="Proteomes" id="UP001142055">
    <property type="component" value="Chromosome 2"/>
</dbReference>
<keyword evidence="3" id="KW-0812">Transmembrane</keyword>
<evidence type="ECO:0000256" key="1">
    <source>
        <dbReference type="ARBA" id="ARBA00004370"/>
    </source>
</evidence>
<evidence type="ECO:0000259" key="10">
    <source>
        <dbReference type="PROSITE" id="PS50208"/>
    </source>
</evidence>
<keyword evidence="7" id="KW-0325">Glycoprotein</keyword>
<evidence type="ECO:0000256" key="2">
    <source>
        <dbReference type="ARBA" id="ARBA00010134"/>
    </source>
</evidence>
<dbReference type="SMART" id="SM00303">
    <property type="entry name" value="GPS"/>
    <property type="match status" value="2"/>
</dbReference>
<evidence type="ECO:0000256" key="6">
    <source>
        <dbReference type="ARBA" id="ARBA00023157"/>
    </source>
</evidence>
<gene>
    <name evidence="12" type="ORF">RDWZM_006551</name>
</gene>
<dbReference type="EMBL" id="JAPWDV010000002">
    <property type="protein sequence ID" value="KAJ6220739.1"/>
    <property type="molecule type" value="Genomic_DNA"/>
</dbReference>
<dbReference type="InterPro" id="IPR002138">
    <property type="entry name" value="Pept_C14_p10"/>
</dbReference>
<dbReference type="GO" id="GO:0004197">
    <property type="term" value="F:cysteine-type endopeptidase activity"/>
    <property type="evidence" value="ECO:0007669"/>
    <property type="project" value="InterPro"/>
</dbReference>
<dbReference type="InterPro" id="IPR051587">
    <property type="entry name" value="Adhesion_GPCR"/>
</dbReference>
<dbReference type="GO" id="GO:0007189">
    <property type="term" value="P:adenylate cyclase-activating G protein-coupled receptor signaling pathway"/>
    <property type="evidence" value="ECO:0007669"/>
    <property type="project" value="TreeGrafter"/>
</dbReference>
<dbReference type="SMART" id="SM00115">
    <property type="entry name" value="CASc"/>
    <property type="match status" value="1"/>
</dbReference>
<evidence type="ECO:0000313" key="13">
    <source>
        <dbReference type="Proteomes" id="UP001142055"/>
    </source>
</evidence>
<dbReference type="InterPro" id="IPR029030">
    <property type="entry name" value="Caspase-like_dom_sf"/>
</dbReference>
<dbReference type="GO" id="GO:0004930">
    <property type="term" value="F:G protein-coupled receptor activity"/>
    <property type="evidence" value="ECO:0007669"/>
    <property type="project" value="TreeGrafter"/>
</dbReference>
<feature type="domain" description="GAIN-B" evidence="11">
    <location>
        <begin position="929"/>
        <end position="1070"/>
    </location>
</feature>
<keyword evidence="13" id="KW-1185">Reference proteome</keyword>
<accession>A0A9Q0M8A0</accession>
<evidence type="ECO:0000313" key="12">
    <source>
        <dbReference type="EMBL" id="KAJ6220739.1"/>
    </source>
</evidence>
<evidence type="ECO:0000256" key="5">
    <source>
        <dbReference type="ARBA" id="ARBA00023136"/>
    </source>
</evidence>
<dbReference type="InterPro" id="IPR057244">
    <property type="entry name" value="GAIN_B"/>
</dbReference>
<comment type="subcellular location">
    <subcellularLocation>
        <location evidence="1">Membrane</location>
    </subcellularLocation>
</comment>
<comment type="similarity">
    <text evidence="2 8">Belongs to the peptidase C14A family.</text>
</comment>
<feature type="domain" description="Caspase family p20" evidence="10">
    <location>
        <begin position="1372"/>
        <end position="1509"/>
    </location>
</feature>
<protein>
    <submittedName>
        <fullName evidence="12">Uncharacterized protein</fullName>
    </submittedName>
</protein>
<dbReference type="PANTHER" id="PTHR45813">
    <property type="entry name" value="IG-LIKE DOMAIN-CONTAINING PROTEIN"/>
    <property type="match status" value="1"/>
</dbReference>
<feature type="domain" description="Caspase family p20" evidence="10">
    <location>
        <begin position="1853"/>
        <end position="1929"/>
    </location>
</feature>